<dbReference type="KEGG" id="gfl:GRFL_0481"/>
<protein>
    <submittedName>
        <fullName evidence="5">Transcriptional regulator, MerR family</fullName>
    </submittedName>
</protein>
<dbReference type="AlphaFoldDB" id="A0A1L7I242"/>
<sequence>MEHIKQSFSIKDLEHLSGVKAHTIRIWEKRYDILNPDRTETNIRTYDGKNLQKLLNISFLNEHGYKISRISKMSDQEIISLVKRITASSSEENRSKNAFKVSMLNFDEKLFHETYNKLSATREFRDIFHDVFLPLLEEIGLLWQTDTIKPIHEHYIVELIKQKIYLNIAELKTSQELNSEKLYVLFLPDNEIHDIGILYLNYEILSRGKNAIYLGPSLPLNNMDYLLKIHNNLAFVSYLTVSPVNTNVTDFIAEFQETLNQEKSFPLHLLGARTRDLENVELDKNVRIYADIEDFINTLD</sequence>
<reference evidence="5 6" key="1">
    <citation type="submission" date="2016-07" db="EMBL/GenBank/DDBJ databases">
        <title>Multi-omics approach to identify versatile polysaccharide utilization systems of a marine flavobacterium Gramella flava.</title>
        <authorList>
            <person name="Tang K."/>
        </authorList>
    </citation>
    <scope>NUCLEOTIDE SEQUENCE [LARGE SCALE GENOMIC DNA]</scope>
    <source>
        <strain evidence="5 6">JLT2011</strain>
    </source>
</reference>
<dbReference type="Pfam" id="PF02607">
    <property type="entry name" value="B12-binding_2"/>
    <property type="match status" value="1"/>
</dbReference>
<dbReference type="PROSITE" id="PS50937">
    <property type="entry name" value="HTH_MERR_2"/>
    <property type="match status" value="1"/>
</dbReference>
<dbReference type="PANTHER" id="PTHR30204:SF69">
    <property type="entry name" value="MERR-FAMILY TRANSCRIPTIONAL REGULATOR"/>
    <property type="match status" value="1"/>
</dbReference>
<keyword evidence="4" id="KW-0804">Transcription</keyword>
<dbReference type="GO" id="GO:0003677">
    <property type="term" value="F:DNA binding"/>
    <property type="evidence" value="ECO:0007669"/>
    <property type="project" value="UniProtKB-KW"/>
</dbReference>
<dbReference type="Gene3D" id="3.40.50.280">
    <property type="entry name" value="Cobalamin-binding domain"/>
    <property type="match status" value="1"/>
</dbReference>
<accession>A0A1L7I242</accession>
<dbReference type="EMBL" id="CP016359">
    <property type="protein sequence ID" value="APU67205.1"/>
    <property type="molecule type" value="Genomic_DNA"/>
</dbReference>
<dbReference type="PANTHER" id="PTHR30204">
    <property type="entry name" value="REDOX-CYCLING DRUG-SENSING TRANSCRIPTIONAL ACTIVATOR SOXR"/>
    <property type="match status" value="1"/>
</dbReference>
<dbReference type="Gene3D" id="1.10.1240.10">
    <property type="entry name" value="Methionine synthase domain"/>
    <property type="match status" value="1"/>
</dbReference>
<dbReference type="InterPro" id="IPR009061">
    <property type="entry name" value="DNA-bd_dom_put_sf"/>
</dbReference>
<keyword evidence="2" id="KW-0805">Transcription regulation</keyword>
<dbReference type="OrthoDB" id="9800334at2"/>
<dbReference type="CDD" id="cd01104">
    <property type="entry name" value="HTH_MlrA-CarA"/>
    <property type="match status" value="1"/>
</dbReference>
<dbReference type="STRING" id="1229726.GRFL_0481"/>
<dbReference type="Pfam" id="PF13411">
    <property type="entry name" value="MerR_1"/>
    <property type="match status" value="1"/>
</dbReference>
<dbReference type="SUPFAM" id="SSF46955">
    <property type="entry name" value="Putative DNA-binding domain"/>
    <property type="match status" value="1"/>
</dbReference>
<evidence type="ECO:0000256" key="1">
    <source>
        <dbReference type="ARBA" id="ARBA00022491"/>
    </source>
</evidence>
<keyword evidence="1" id="KW-0678">Repressor</keyword>
<dbReference type="RefSeq" id="WP_083643106.1">
    <property type="nucleotide sequence ID" value="NZ_AMRU01000003.1"/>
</dbReference>
<dbReference type="InterPro" id="IPR003759">
    <property type="entry name" value="Cbl-bd_cap"/>
</dbReference>
<evidence type="ECO:0000313" key="6">
    <source>
        <dbReference type="Proteomes" id="UP000186230"/>
    </source>
</evidence>
<evidence type="ECO:0000256" key="3">
    <source>
        <dbReference type="ARBA" id="ARBA00023125"/>
    </source>
</evidence>
<keyword evidence="3" id="KW-0238">DNA-binding</keyword>
<dbReference type="Gene3D" id="1.10.1660.10">
    <property type="match status" value="1"/>
</dbReference>
<evidence type="ECO:0000256" key="2">
    <source>
        <dbReference type="ARBA" id="ARBA00023015"/>
    </source>
</evidence>
<evidence type="ECO:0000256" key="4">
    <source>
        <dbReference type="ARBA" id="ARBA00023163"/>
    </source>
</evidence>
<proteinExistence type="predicted"/>
<dbReference type="InterPro" id="IPR036594">
    <property type="entry name" value="Meth_synthase_dom"/>
</dbReference>
<keyword evidence="6" id="KW-1185">Reference proteome</keyword>
<organism evidence="5 6">
    <name type="scientific">Christiangramia flava JLT2011</name>
    <dbReference type="NCBI Taxonomy" id="1229726"/>
    <lineage>
        <taxon>Bacteria</taxon>
        <taxon>Pseudomonadati</taxon>
        <taxon>Bacteroidota</taxon>
        <taxon>Flavobacteriia</taxon>
        <taxon>Flavobacteriales</taxon>
        <taxon>Flavobacteriaceae</taxon>
        <taxon>Christiangramia</taxon>
    </lineage>
</organism>
<dbReference type="SMART" id="SM00422">
    <property type="entry name" value="HTH_MERR"/>
    <property type="match status" value="1"/>
</dbReference>
<name>A0A1L7I242_9FLAO</name>
<gene>
    <name evidence="5" type="ORF">GRFL_0481</name>
</gene>
<dbReference type="InterPro" id="IPR047057">
    <property type="entry name" value="MerR_fam"/>
</dbReference>
<dbReference type="Proteomes" id="UP000186230">
    <property type="component" value="Chromosome"/>
</dbReference>
<dbReference type="GO" id="GO:0003700">
    <property type="term" value="F:DNA-binding transcription factor activity"/>
    <property type="evidence" value="ECO:0007669"/>
    <property type="project" value="InterPro"/>
</dbReference>
<dbReference type="InterPro" id="IPR000551">
    <property type="entry name" value="MerR-type_HTH_dom"/>
</dbReference>
<evidence type="ECO:0000313" key="5">
    <source>
        <dbReference type="EMBL" id="APU67205.1"/>
    </source>
</evidence>